<sequence length="506" mass="55913">MQIICISRYSYGYGKELAEKLAAKLGYECIGREELTDQATASGIPVGKLEMAIMKRHALSEELAIEMDRFKAFLTASLCEKALNSGPNGGIVYHGRTVHLILPGLTHIMRVRAIADMEDRIEMAMQRLHLTREKAKSYNEQVDEDIRRWVRFFYNVNWEDPSLYDVTINSAHLSIENAASALMHMAQLPEFQVTPALKQTIEDLLLASRCRTAIGNDERTREVKATVRAQKGNVSITYLPRHSRQAQYIPQILENIQGIRSLTCTVATTNILCIQEEFDPGAPSFQHLIEVAEKWNAAVELIRLAAQQGAGSAVEPEDHNAPLTERSAKDNGGILDDVPDSKEELGHGLPEAMNKLIQVGRAGAVHTVYGGAQALEGRLSKTEKYSLIVVGDVFMSRGAAVQKRMKRDLISLLIDHIHVPVIGTEDLKEQYLFGPKQWLETIGYAIASALLYMGVLTYQGPILQFLSTPGTQHRIIAAIAIGLFAPVAAFIIGGLAHNILKAAKLE</sequence>
<organism evidence="4">
    <name type="scientific">uncultured Desulfobacterium sp</name>
    <dbReference type="NCBI Taxonomy" id="201089"/>
    <lineage>
        <taxon>Bacteria</taxon>
        <taxon>Pseudomonadati</taxon>
        <taxon>Thermodesulfobacteriota</taxon>
        <taxon>Desulfobacteria</taxon>
        <taxon>Desulfobacterales</taxon>
        <taxon>Desulfobacteriaceae</taxon>
        <taxon>Desulfobacterium</taxon>
        <taxon>environmental samples</taxon>
    </lineage>
</organism>
<evidence type="ECO:0008006" key="5">
    <source>
        <dbReference type="Google" id="ProtNLM"/>
    </source>
</evidence>
<feature type="region of interest" description="Disordered" evidence="2">
    <location>
        <begin position="310"/>
        <end position="341"/>
    </location>
</feature>
<feature type="coiled-coil region" evidence="1">
    <location>
        <begin position="114"/>
        <end position="141"/>
    </location>
</feature>
<dbReference type="Gene3D" id="3.40.50.300">
    <property type="entry name" value="P-loop containing nucleotide triphosphate hydrolases"/>
    <property type="match status" value="1"/>
</dbReference>
<feature type="transmembrane region" description="Helical" evidence="3">
    <location>
        <begin position="438"/>
        <end position="455"/>
    </location>
</feature>
<keyword evidence="1" id="KW-0175">Coiled coil</keyword>
<dbReference type="EMBL" id="OJIN01000046">
    <property type="protein sequence ID" value="SPD72587.1"/>
    <property type="molecule type" value="Genomic_DNA"/>
</dbReference>
<evidence type="ECO:0000256" key="3">
    <source>
        <dbReference type="SAM" id="Phobius"/>
    </source>
</evidence>
<dbReference type="AlphaFoldDB" id="A0A445MSY5"/>
<feature type="transmembrane region" description="Helical" evidence="3">
    <location>
        <begin position="475"/>
        <end position="500"/>
    </location>
</feature>
<keyword evidence="3" id="KW-0812">Transmembrane</keyword>
<reference evidence="4" key="1">
    <citation type="submission" date="2018-01" db="EMBL/GenBank/DDBJ databases">
        <authorList>
            <person name="Regsiter A."/>
            <person name="William W."/>
        </authorList>
    </citation>
    <scope>NUCLEOTIDE SEQUENCE</scope>
    <source>
        <strain evidence="4">TRIP AH-1</strain>
    </source>
</reference>
<proteinExistence type="predicted"/>
<dbReference type="Pfam" id="PF13189">
    <property type="entry name" value="Cytidylate_kin2"/>
    <property type="match status" value="1"/>
</dbReference>
<evidence type="ECO:0000313" key="4">
    <source>
        <dbReference type="EMBL" id="SPD72587.1"/>
    </source>
</evidence>
<accession>A0A445MSY5</accession>
<dbReference type="InterPro" id="IPR027417">
    <property type="entry name" value="P-loop_NTPase"/>
</dbReference>
<protein>
    <recommendedName>
        <fullName evidence="5">Cytidylate kinase-like family protein</fullName>
    </recommendedName>
</protein>
<name>A0A445MSY5_9BACT</name>
<gene>
    <name evidence="4" type="ORF">PITCH_A140067</name>
</gene>
<keyword evidence="3" id="KW-1133">Transmembrane helix</keyword>
<evidence type="ECO:0000256" key="1">
    <source>
        <dbReference type="SAM" id="Coils"/>
    </source>
</evidence>
<evidence type="ECO:0000256" key="2">
    <source>
        <dbReference type="SAM" id="MobiDB-lite"/>
    </source>
</evidence>
<keyword evidence="3" id="KW-0472">Membrane</keyword>